<gene>
    <name evidence="1" type="ORF">UY16_C0013G0017</name>
</gene>
<name>A0A0G1U1Z5_9BACT</name>
<organism evidence="1 2">
    <name type="scientific">Candidatus Gottesmanbacteria bacterium GW2011_GWA2_47_9</name>
    <dbReference type="NCBI Taxonomy" id="1618445"/>
    <lineage>
        <taxon>Bacteria</taxon>
        <taxon>Candidatus Gottesmaniibacteriota</taxon>
    </lineage>
</organism>
<accession>A0A0G1U1Z5</accession>
<evidence type="ECO:0000313" key="2">
    <source>
        <dbReference type="Proteomes" id="UP000034739"/>
    </source>
</evidence>
<reference evidence="1 2" key="1">
    <citation type="journal article" date="2015" name="Nature">
        <title>rRNA introns, odd ribosomes, and small enigmatic genomes across a large radiation of phyla.</title>
        <authorList>
            <person name="Brown C.T."/>
            <person name="Hug L.A."/>
            <person name="Thomas B.C."/>
            <person name="Sharon I."/>
            <person name="Castelle C.J."/>
            <person name="Singh A."/>
            <person name="Wilkins M.J."/>
            <person name="Williams K.H."/>
            <person name="Banfield J.F."/>
        </authorList>
    </citation>
    <scope>NUCLEOTIDE SEQUENCE [LARGE SCALE GENOMIC DNA]</scope>
</reference>
<dbReference type="AlphaFoldDB" id="A0A0G1U1Z5"/>
<dbReference type="Proteomes" id="UP000034739">
    <property type="component" value="Unassembled WGS sequence"/>
</dbReference>
<proteinExistence type="predicted"/>
<comment type="caution">
    <text evidence="1">The sequence shown here is derived from an EMBL/GenBank/DDBJ whole genome shotgun (WGS) entry which is preliminary data.</text>
</comment>
<protein>
    <submittedName>
        <fullName evidence="1">Uncharacterized protein</fullName>
    </submittedName>
</protein>
<dbReference type="EMBL" id="LCOY01000013">
    <property type="protein sequence ID" value="KKU88107.1"/>
    <property type="molecule type" value="Genomic_DNA"/>
</dbReference>
<evidence type="ECO:0000313" key="1">
    <source>
        <dbReference type="EMBL" id="KKU88107.1"/>
    </source>
</evidence>
<sequence length="189" mass="21467">MSFQNFFYAPDPKFSAGHLGCLHIVFCPKPVSPLKMNHDITVPVHVCFGCWGKLKIFRRVQAVIFGSDAKIRFCSFESNERLPEHIGIRKRLVPHADVGSEIHWLMGNADNRQARACVYQVFNDPRRKARMFAIGSIVNNSSFIIHSFSIHNLLSSGHVGTGQNFSTSHENGWIMFGSSLRNQWRVDHV</sequence>